<accession>A0A9W6HR17</accession>
<name>A0A9W6HR17_9MICO</name>
<evidence type="ECO:0008006" key="3">
    <source>
        <dbReference type="Google" id="ProtNLM"/>
    </source>
</evidence>
<protein>
    <recommendedName>
        <fullName evidence="3">DUF4352 domain-containing protein</fullName>
    </recommendedName>
</protein>
<reference evidence="1" key="1">
    <citation type="journal article" date="2014" name="Int. J. Syst. Evol. Microbiol.">
        <title>Complete genome sequence of Corynebacterium casei LMG S-19264T (=DSM 44701T), isolated from a smear-ripened cheese.</title>
        <authorList>
            <consortium name="US DOE Joint Genome Institute (JGI-PGF)"/>
            <person name="Walter F."/>
            <person name="Albersmeier A."/>
            <person name="Kalinowski J."/>
            <person name="Ruckert C."/>
        </authorList>
    </citation>
    <scope>NUCLEOTIDE SEQUENCE</scope>
    <source>
        <strain evidence="1">VKM Ac-1958</strain>
    </source>
</reference>
<keyword evidence="2" id="KW-1185">Reference proteome</keyword>
<dbReference type="RefSeq" id="WP_204938956.1">
    <property type="nucleotide sequence ID" value="NZ_BAAAUM010000001.1"/>
</dbReference>
<reference evidence="1" key="2">
    <citation type="submission" date="2023-01" db="EMBL/GenBank/DDBJ databases">
        <authorList>
            <person name="Sun Q."/>
            <person name="Evtushenko L."/>
        </authorList>
    </citation>
    <scope>NUCLEOTIDE SEQUENCE</scope>
    <source>
        <strain evidence="1">VKM Ac-1958</strain>
    </source>
</reference>
<dbReference type="AlphaFoldDB" id="A0A9W6HR17"/>
<dbReference type="Proteomes" id="UP001142325">
    <property type="component" value="Unassembled WGS sequence"/>
</dbReference>
<dbReference type="EMBL" id="BSET01000001">
    <property type="protein sequence ID" value="GLK01303.1"/>
    <property type="molecule type" value="Genomic_DNA"/>
</dbReference>
<organism evidence="1 2">
    <name type="scientific">Microbacterium keratanolyticum</name>
    <dbReference type="NCBI Taxonomy" id="67574"/>
    <lineage>
        <taxon>Bacteria</taxon>
        <taxon>Bacillati</taxon>
        <taxon>Actinomycetota</taxon>
        <taxon>Actinomycetes</taxon>
        <taxon>Micrococcales</taxon>
        <taxon>Microbacteriaceae</taxon>
        <taxon>Microbacterium</taxon>
    </lineage>
</organism>
<evidence type="ECO:0000313" key="2">
    <source>
        <dbReference type="Proteomes" id="UP001142325"/>
    </source>
</evidence>
<comment type="caution">
    <text evidence="1">The sequence shown here is derived from an EMBL/GenBank/DDBJ whole genome shotgun (WGS) entry which is preliminary data.</text>
</comment>
<gene>
    <name evidence="1" type="ORF">GCM10017596_10180</name>
</gene>
<proteinExistence type="predicted"/>
<evidence type="ECO:0000313" key="1">
    <source>
        <dbReference type="EMBL" id="GLK01303.1"/>
    </source>
</evidence>
<sequence>MTAQTWLRRAAPWAGAAVLLVAAWGVGVATPPEYAIEPAHVVTAQIGEEAGGRNIVATVTDVRAARGASTPTWQAPGTWLVVDLDAAAVVSSAAGLRGVTLQIGDLTFRASERMESFFGQRLVAGVPRSGSVAFELPEGALTGTAVLSFSTGSDTRGDSVIQVPIDLDALPVAADAELLPNGWSAR</sequence>